<accession>A0ABS2JAV1</accession>
<evidence type="ECO:0000313" key="2">
    <source>
        <dbReference type="Proteomes" id="UP000809587"/>
    </source>
</evidence>
<dbReference type="RefSeq" id="WP_204958761.1">
    <property type="nucleotide sequence ID" value="NZ_JAFEUO010000003.1"/>
</dbReference>
<comment type="caution">
    <text evidence="1">The sequence shown here is derived from an EMBL/GenBank/DDBJ whole genome shotgun (WGS) entry which is preliminary data.</text>
</comment>
<reference evidence="1 2" key="1">
    <citation type="submission" date="2021-02" db="EMBL/GenBank/DDBJ databases">
        <authorList>
            <person name="Lee D.-H."/>
        </authorList>
    </citation>
    <scope>NUCLEOTIDE SEQUENCE [LARGE SCALE GENOMIC DNA]</scope>
    <source>
        <strain evidence="1 2">MMS20-R2-29</strain>
    </source>
</reference>
<evidence type="ECO:0008006" key="3">
    <source>
        <dbReference type="Google" id="ProtNLM"/>
    </source>
</evidence>
<organism evidence="1 2">
    <name type="scientific">Micromonospora humidisoli</name>
    <dbReference type="NCBI Taxonomy" id="2807622"/>
    <lineage>
        <taxon>Bacteria</taxon>
        <taxon>Bacillati</taxon>
        <taxon>Actinomycetota</taxon>
        <taxon>Actinomycetes</taxon>
        <taxon>Micromonosporales</taxon>
        <taxon>Micromonosporaceae</taxon>
        <taxon>Micromonospora</taxon>
    </lineage>
</organism>
<sequence length="303" mass="32727">MADLTVYEGWRRVPSGFYSRTQLADLDLPRLPGGPVRAYVDAPNWRGRREVVELYSLAEATPSPASIWHLEAARARAGAGRVCEGCGARPDRPVPVLGDVAGADHLAGGEADASRHLCLACARAVRLRAAVAAAAGARTEAARWAAEVIAAGLPVIRCTEVLRPPAPSGRRNLAPVALRVDAVDAVGTELLRVTIRLAGPRVKAVPADAVDPATVDERIRPLLTARAVTWRAEELTPLLCRYYPDWRTRPRVVPYALRERVTWWRGEVDPDSLTVRTAIDPVTADRTLLILRRMAAAATAGEA</sequence>
<proteinExistence type="predicted"/>
<evidence type="ECO:0000313" key="1">
    <source>
        <dbReference type="EMBL" id="MBM7083623.1"/>
    </source>
</evidence>
<protein>
    <recommendedName>
        <fullName evidence="3">HNH endonuclease</fullName>
    </recommendedName>
</protein>
<gene>
    <name evidence="1" type="ORF">JQN84_13965</name>
</gene>
<name>A0ABS2JAV1_9ACTN</name>
<keyword evidence="2" id="KW-1185">Reference proteome</keyword>
<dbReference type="Proteomes" id="UP000809587">
    <property type="component" value="Unassembled WGS sequence"/>
</dbReference>
<dbReference type="EMBL" id="JAFEUO010000003">
    <property type="protein sequence ID" value="MBM7083623.1"/>
    <property type="molecule type" value="Genomic_DNA"/>
</dbReference>